<keyword evidence="3 8" id="KW-0812">Transmembrane</keyword>
<dbReference type="InterPro" id="IPR051050">
    <property type="entry name" value="Lipid_II_flippase_MurJ/MviN"/>
</dbReference>
<evidence type="ECO:0000256" key="6">
    <source>
        <dbReference type="ARBA" id="ARBA00022989"/>
    </source>
</evidence>
<reference evidence="9 10" key="1">
    <citation type="journal article" date="2014" name="Int. J. Syst. Evol. Microbiol.">
        <title>Listeria floridensis sp. nov., Listeria aquatica sp. nov., Listeria cornellensis sp. nov., Listeria riparia sp. nov. and Listeria grandensis sp. nov., from agricultural and natural environments.</title>
        <authorList>
            <person name="den Bakker H.C."/>
            <person name="Warchocki S."/>
            <person name="Wright E.M."/>
            <person name="Allred A.F."/>
            <person name="Ahlstrom C."/>
            <person name="Manuel C.S."/>
            <person name="Stasiewicz M.J."/>
            <person name="Burrell A."/>
            <person name="Roof S."/>
            <person name="Strawn L."/>
            <person name="Fortes E.D."/>
            <person name="Nightingale K.K."/>
            <person name="Kephart D."/>
            <person name="Wiedmann M."/>
        </authorList>
    </citation>
    <scope>NUCLEOTIDE SEQUENCE [LARGE SCALE GENOMIC DNA]</scope>
    <source>
        <strain evidence="9 10">FSL S10-1187</strain>
    </source>
</reference>
<evidence type="ECO:0000256" key="8">
    <source>
        <dbReference type="SAM" id="Phobius"/>
    </source>
</evidence>
<evidence type="ECO:0000313" key="10">
    <source>
        <dbReference type="Proteomes" id="UP000019249"/>
    </source>
</evidence>
<feature type="transmembrane region" description="Helical" evidence="8">
    <location>
        <begin position="177"/>
        <end position="198"/>
    </location>
</feature>
<dbReference type="PANTHER" id="PTHR47019:SF1">
    <property type="entry name" value="LIPID II FLIPPASE MURJ"/>
    <property type="match status" value="1"/>
</dbReference>
<feature type="transmembrane region" description="Helical" evidence="8">
    <location>
        <begin position="204"/>
        <end position="227"/>
    </location>
</feature>
<sequence length="241" mass="26659">MTYANQISSVFQTLIILNLLSMLYPNLSRGFAASLEEGKRKLAMFMTMANLIVIPLAVGIIVLGPNIIRILFQRGNFTEDSTMLVWYFVIFLAIALPINVGRELVFKSFYSIGDTKTPVINSVICIGLQIAFLIFGIWKLGIITLIVSPLVVSVPSLILGLYALSRKIGLKKMLGKMIGQQFVSTINACVMGVAVYFTLQFLHFGVLIETGIGFVVGVVVYGLLTLITQKQYLKQLKTLIR</sequence>
<name>A0ABP3AX41_9LIST</name>
<keyword evidence="6 8" id="KW-1133">Transmembrane helix</keyword>
<protein>
    <submittedName>
        <fullName evidence="9">Teichoic acid/polysaccharide export protein</fullName>
    </submittedName>
</protein>
<gene>
    <name evidence="9" type="ORF">MFLO_09727</name>
</gene>
<evidence type="ECO:0000256" key="2">
    <source>
        <dbReference type="ARBA" id="ARBA00022475"/>
    </source>
</evidence>
<evidence type="ECO:0000256" key="7">
    <source>
        <dbReference type="ARBA" id="ARBA00023136"/>
    </source>
</evidence>
<evidence type="ECO:0000256" key="1">
    <source>
        <dbReference type="ARBA" id="ARBA00004651"/>
    </source>
</evidence>
<evidence type="ECO:0000313" key="9">
    <source>
        <dbReference type="EMBL" id="EUJ30965.1"/>
    </source>
</evidence>
<comment type="subcellular location">
    <subcellularLocation>
        <location evidence="1">Cell membrane</location>
        <topology evidence="1">Multi-pass membrane protein</topology>
    </subcellularLocation>
</comment>
<evidence type="ECO:0000256" key="3">
    <source>
        <dbReference type="ARBA" id="ARBA00022692"/>
    </source>
</evidence>
<feature type="transmembrane region" description="Helical" evidence="8">
    <location>
        <begin position="118"/>
        <end position="138"/>
    </location>
</feature>
<feature type="transmembrane region" description="Helical" evidence="8">
    <location>
        <begin position="48"/>
        <end position="72"/>
    </location>
</feature>
<dbReference type="RefSeq" id="WP_036097509.1">
    <property type="nucleotide sequence ID" value="NZ_AODF01000020.1"/>
</dbReference>
<organism evidence="9 10">
    <name type="scientific">Listeria floridensis FSL S10-1187</name>
    <dbReference type="NCBI Taxonomy" id="1265817"/>
    <lineage>
        <taxon>Bacteria</taxon>
        <taxon>Bacillati</taxon>
        <taxon>Bacillota</taxon>
        <taxon>Bacilli</taxon>
        <taxon>Bacillales</taxon>
        <taxon>Listeriaceae</taxon>
        <taxon>Listeria</taxon>
    </lineage>
</organism>
<keyword evidence="4" id="KW-0133">Cell shape</keyword>
<dbReference type="EMBL" id="AODF01000020">
    <property type="protein sequence ID" value="EUJ30965.1"/>
    <property type="molecule type" value="Genomic_DNA"/>
</dbReference>
<keyword evidence="2" id="KW-1003">Cell membrane</keyword>
<dbReference type="Pfam" id="PF03023">
    <property type="entry name" value="MurJ"/>
    <property type="match status" value="1"/>
</dbReference>
<dbReference type="InterPro" id="IPR004268">
    <property type="entry name" value="MurJ"/>
</dbReference>
<dbReference type="PANTHER" id="PTHR47019">
    <property type="entry name" value="LIPID II FLIPPASE MURJ"/>
    <property type="match status" value="1"/>
</dbReference>
<keyword evidence="7 8" id="KW-0472">Membrane</keyword>
<evidence type="ECO:0000256" key="5">
    <source>
        <dbReference type="ARBA" id="ARBA00022984"/>
    </source>
</evidence>
<accession>A0ABP3AX41</accession>
<feature type="transmembrane region" description="Helical" evidence="8">
    <location>
        <begin position="84"/>
        <end position="106"/>
    </location>
</feature>
<keyword evidence="5" id="KW-0573">Peptidoglycan synthesis</keyword>
<feature type="transmembrane region" description="Helical" evidence="8">
    <location>
        <begin position="6"/>
        <end position="27"/>
    </location>
</feature>
<comment type="caution">
    <text evidence="9">The sequence shown here is derived from an EMBL/GenBank/DDBJ whole genome shotgun (WGS) entry which is preliminary data.</text>
</comment>
<feature type="transmembrane region" description="Helical" evidence="8">
    <location>
        <begin position="144"/>
        <end position="165"/>
    </location>
</feature>
<evidence type="ECO:0000256" key="4">
    <source>
        <dbReference type="ARBA" id="ARBA00022960"/>
    </source>
</evidence>
<keyword evidence="10" id="KW-1185">Reference proteome</keyword>
<proteinExistence type="predicted"/>
<dbReference type="Proteomes" id="UP000019249">
    <property type="component" value="Unassembled WGS sequence"/>
</dbReference>